<evidence type="ECO:0000313" key="2">
    <source>
        <dbReference type="EMBL" id="QWY26459.1"/>
    </source>
</evidence>
<dbReference type="EMBL" id="MZ244213">
    <property type="protein sequence ID" value="QWY26459.1"/>
    <property type="molecule type" value="Genomic_DNA"/>
</dbReference>
<evidence type="ECO:0000256" key="1">
    <source>
        <dbReference type="SAM" id="Coils"/>
    </source>
</evidence>
<organism evidence="2">
    <name type="scientific">Ranid herpesvirus 4</name>
    <dbReference type="NCBI Taxonomy" id="2849006"/>
    <lineage>
        <taxon>Viruses</taxon>
        <taxon>Duplodnaviria</taxon>
        <taxon>Heunggongvirae</taxon>
        <taxon>Peploviricota</taxon>
        <taxon>Herviviricetes</taxon>
        <taxon>Herpesvirales</taxon>
    </lineage>
</organism>
<accession>A0A8F3CIK4</accession>
<reference evidence="2" key="2">
    <citation type="submission" date="2021-04" db="EMBL/GenBank/DDBJ databases">
        <authorList>
            <person name="Chen X."/>
            <person name="Shi M."/>
            <person name="Wu W."/>
        </authorList>
    </citation>
    <scope>NUCLEOTIDE SEQUENCE</scope>
    <source>
        <strain evidence="2">Cxx6</strain>
    </source>
</reference>
<reference evidence="2" key="1">
    <citation type="journal article" date="2021" name="Viruses">
        <title>Discovery and Characterization of Actively Replicating DNA and Retro-Transcribing Viruses in Lower Vertebrate Hosts Based on RNA Sequencing.</title>
        <authorList>
            <person name="Chen X.X."/>
            <person name="Wu W.C."/>
            <person name="Shi M."/>
        </authorList>
    </citation>
    <scope>NUCLEOTIDE SEQUENCE</scope>
    <source>
        <strain evidence="2">Cxx6</strain>
    </source>
</reference>
<sequence>MTTALEIFEFLANMRMYLWKYRMQNNDSEFNANYDKLLAQTLEFPHKVPPGLKAGVHLYMYCLREGLIYPFPHERLKEKNIVSLQDYDNQFTQLHVYYNFWTLENIDGFIKDLLLFWNYILIYPVLPDQLDDLTLCVYCLGEADKTLERYKYNLTEQYCCHYALHDKHSFEYNIDNITSVYKTACRQKTNSLPLEQDASLIAWFEGTSNTKDTVKSRMLEDELWMSTQKTKAQHLEDFNNLIKLVKVKNNKLKLENRLATLNKQAATLEKIIVSHYTPRYIILEPFVQLHYFIYHLNIKKNTIANLNKFLTPALQSSDYDLHMDRLKTSSVNSTEIIRAFYTLILPPNKVYNMILNPRFEVVNMLFGARVTMTRITEFRDTLKRINYKALCGVPYSQTDLVRLTCGEFYSTDIWKLLWAITNIHAYCITENDGKPAWCRADDSSQGELHKCKMRFIHVRAEHWYIQYVHICGKQIVFSTERNDLLQCLSSLMSKQGS</sequence>
<keyword evidence="1" id="KW-0175">Coiled coil</keyword>
<feature type="coiled-coil region" evidence="1">
    <location>
        <begin position="235"/>
        <end position="271"/>
    </location>
</feature>
<protein>
    <submittedName>
        <fullName evidence="2">Uncharacterized protein</fullName>
    </submittedName>
</protein>
<proteinExistence type="predicted"/>
<name>A0A8F3CIK4_9VIRU</name>